<gene>
    <name evidence="1" type="ORF">EPI10_001127</name>
</gene>
<evidence type="ECO:0000313" key="1">
    <source>
        <dbReference type="EMBL" id="KAA3465998.1"/>
    </source>
</evidence>
<proteinExistence type="predicted"/>
<dbReference type="GO" id="GO:0003964">
    <property type="term" value="F:RNA-directed DNA polymerase activity"/>
    <property type="evidence" value="ECO:0007669"/>
    <property type="project" value="UniProtKB-KW"/>
</dbReference>
<accession>A0A5B6V9Y4</accession>
<keyword evidence="1" id="KW-0695">RNA-directed DNA polymerase</keyword>
<dbReference type="EMBL" id="SMMG02000007">
    <property type="protein sequence ID" value="KAA3465998.1"/>
    <property type="molecule type" value="Genomic_DNA"/>
</dbReference>
<keyword evidence="2" id="KW-1185">Reference proteome</keyword>
<protein>
    <submittedName>
        <fullName evidence="1">RNA-directed DNA polymerase reverse transcriptase family protein</fullName>
    </submittedName>
</protein>
<sequence>MVNWRASWLNSGGKKGPGRKDIHCCGWNHLCNLKQDGGIGFRNLSSFNVALFAKQGWRILNYLNSLLMRFGKYTFLYLEKCLGSEGSFAERALLASWNRRENFNLGGCIDIEIFHECFK</sequence>
<name>A0A5B6V9Y4_9ROSI</name>
<reference evidence="2" key="1">
    <citation type="journal article" date="2019" name="Plant Biotechnol. J.">
        <title>Genome sequencing of the Australian wild diploid species Gossypium australe highlights disease resistance and delayed gland morphogenesis.</title>
        <authorList>
            <person name="Cai Y."/>
            <person name="Cai X."/>
            <person name="Wang Q."/>
            <person name="Wang P."/>
            <person name="Zhang Y."/>
            <person name="Cai C."/>
            <person name="Xu Y."/>
            <person name="Wang K."/>
            <person name="Zhou Z."/>
            <person name="Wang C."/>
            <person name="Geng S."/>
            <person name="Li B."/>
            <person name="Dong Q."/>
            <person name="Hou Y."/>
            <person name="Wang H."/>
            <person name="Ai P."/>
            <person name="Liu Z."/>
            <person name="Yi F."/>
            <person name="Sun M."/>
            <person name="An G."/>
            <person name="Cheng J."/>
            <person name="Zhang Y."/>
            <person name="Shi Q."/>
            <person name="Xie Y."/>
            <person name="Shi X."/>
            <person name="Chang Y."/>
            <person name="Huang F."/>
            <person name="Chen Y."/>
            <person name="Hong S."/>
            <person name="Mi L."/>
            <person name="Sun Q."/>
            <person name="Zhang L."/>
            <person name="Zhou B."/>
            <person name="Peng R."/>
            <person name="Zhang X."/>
            <person name="Liu F."/>
        </authorList>
    </citation>
    <scope>NUCLEOTIDE SEQUENCE [LARGE SCALE GENOMIC DNA]</scope>
    <source>
        <strain evidence="2">cv. PA1801</strain>
    </source>
</reference>
<comment type="caution">
    <text evidence="1">The sequence shown here is derived from an EMBL/GenBank/DDBJ whole genome shotgun (WGS) entry which is preliminary data.</text>
</comment>
<keyword evidence="1" id="KW-0548">Nucleotidyltransferase</keyword>
<keyword evidence="1" id="KW-0808">Transferase</keyword>
<dbReference type="Proteomes" id="UP000325315">
    <property type="component" value="Unassembled WGS sequence"/>
</dbReference>
<dbReference type="AlphaFoldDB" id="A0A5B6V9Y4"/>
<dbReference type="OrthoDB" id="1108994at2759"/>
<evidence type="ECO:0000313" key="2">
    <source>
        <dbReference type="Proteomes" id="UP000325315"/>
    </source>
</evidence>
<organism evidence="1 2">
    <name type="scientific">Gossypium australe</name>
    <dbReference type="NCBI Taxonomy" id="47621"/>
    <lineage>
        <taxon>Eukaryota</taxon>
        <taxon>Viridiplantae</taxon>
        <taxon>Streptophyta</taxon>
        <taxon>Embryophyta</taxon>
        <taxon>Tracheophyta</taxon>
        <taxon>Spermatophyta</taxon>
        <taxon>Magnoliopsida</taxon>
        <taxon>eudicotyledons</taxon>
        <taxon>Gunneridae</taxon>
        <taxon>Pentapetalae</taxon>
        <taxon>rosids</taxon>
        <taxon>malvids</taxon>
        <taxon>Malvales</taxon>
        <taxon>Malvaceae</taxon>
        <taxon>Malvoideae</taxon>
        <taxon>Gossypium</taxon>
    </lineage>
</organism>